<dbReference type="PANTHER" id="PTHR37804">
    <property type="entry name" value="CDAA REGULATORY PROTEIN CDAR"/>
    <property type="match status" value="1"/>
</dbReference>
<proteinExistence type="predicted"/>
<dbReference type="Gene3D" id="2.170.120.40">
    <property type="entry name" value="YbbR-like domain"/>
    <property type="match status" value="2"/>
</dbReference>
<reference evidence="1" key="1">
    <citation type="submission" date="2022-06" db="EMBL/GenBank/DDBJ databases">
        <title>Aquibacillus sp. a new bacterium isolated from soil saline samples.</title>
        <authorList>
            <person name="Galisteo C."/>
            <person name="De La Haba R."/>
            <person name="Sanchez-Porro C."/>
            <person name="Ventosa A."/>
        </authorList>
    </citation>
    <scope>NUCLEOTIDE SEQUENCE</scope>
    <source>
        <strain evidence="1">3ASR75-11</strain>
    </source>
</reference>
<dbReference type="EMBL" id="JAMQKB010000032">
    <property type="protein sequence ID" value="MDC3426152.1"/>
    <property type="molecule type" value="Genomic_DNA"/>
</dbReference>
<dbReference type="Gene3D" id="2.170.120.30">
    <property type="match status" value="2"/>
</dbReference>
<dbReference type="InterPro" id="IPR012505">
    <property type="entry name" value="YbbR"/>
</dbReference>
<dbReference type="Proteomes" id="UP001145050">
    <property type="component" value="Unassembled WGS sequence"/>
</dbReference>
<accession>A0A9X3WUS8</accession>
<evidence type="ECO:0000313" key="2">
    <source>
        <dbReference type="Proteomes" id="UP001145050"/>
    </source>
</evidence>
<sequence>MDKWLKSPWFVRGVALVLAILLYTAVSLDDNTTQSESTFIPNGSDEVETVEDVPVDIRIDEEKYVVSGVPNTVTVTVQGSKSVVTPTIRQKAFGVFVDLQDLETGTHQVKIQQTGISNELSVYIEPKTVEVTIEERSTQNFDVNVEFINQSKLADGYELGEAKVTPNQVTITSSKEIVDSIAIVKAFVDVSGVNEPINNQEVPVKVYDNQGNELNVRVAQPTVEVSVDVRNPNKAIPVEPATKGELRDGLTIESMTVDPEEVRVFAADEILSELDQINTEEIDLSEITEAKTIQLGLQLPDNVRKMEPEKVEVTIEVGEKEEIVFESEQIETRNLDENYSLTFVDPTDGLLDVTAIGTSEELQNLGPEDISLSIDLSGQGPGEYEIPINLSGPDNIELNVNVENAVVQLE</sequence>
<dbReference type="Pfam" id="PF07949">
    <property type="entry name" value="YbbR"/>
    <property type="match status" value="3"/>
</dbReference>
<organism evidence="1 2">
    <name type="scientific">Terrihalobacillus insolitus</name>
    <dbReference type="NCBI Taxonomy" id="2950438"/>
    <lineage>
        <taxon>Bacteria</taxon>
        <taxon>Bacillati</taxon>
        <taxon>Bacillota</taxon>
        <taxon>Bacilli</taxon>
        <taxon>Bacillales</taxon>
        <taxon>Bacillaceae</taxon>
        <taxon>Terrihalobacillus</taxon>
    </lineage>
</organism>
<evidence type="ECO:0000313" key="1">
    <source>
        <dbReference type="EMBL" id="MDC3426152.1"/>
    </source>
</evidence>
<dbReference type="AlphaFoldDB" id="A0A9X3WUS8"/>
<dbReference type="PANTHER" id="PTHR37804:SF1">
    <property type="entry name" value="CDAA REGULATORY PROTEIN CDAR"/>
    <property type="match status" value="1"/>
</dbReference>
<comment type="caution">
    <text evidence="1">The sequence shown here is derived from an EMBL/GenBank/DDBJ whole genome shotgun (WGS) entry which is preliminary data.</text>
</comment>
<protein>
    <submittedName>
        <fullName evidence="1">CdaR family protein</fullName>
    </submittedName>
</protein>
<keyword evidence="2" id="KW-1185">Reference proteome</keyword>
<gene>
    <name evidence="1" type="ORF">NC797_16775</name>
</gene>
<name>A0A9X3WUS8_9BACI</name>
<dbReference type="RefSeq" id="WP_272437974.1">
    <property type="nucleotide sequence ID" value="NZ_JAMQKB010000032.1"/>
</dbReference>
<dbReference type="InterPro" id="IPR053154">
    <property type="entry name" value="c-di-AMP_regulator"/>
</dbReference>